<evidence type="ECO:0000256" key="1">
    <source>
        <dbReference type="ARBA" id="ARBA00004141"/>
    </source>
</evidence>
<feature type="domain" description="Bacterial sugar transferase" evidence="8">
    <location>
        <begin position="274"/>
        <end position="462"/>
    </location>
</feature>
<evidence type="ECO:0000256" key="2">
    <source>
        <dbReference type="ARBA" id="ARBA00006464"/>
    </source>
</evidence>
<proteinExistence type="inferred from homology"/>
<dbReference type="PANTHER" id="PTHR30576:SF10">
    <property type="entry name" value="SLL5057 PROTEIN"/>
    <property type="match status" value="1"/>
</dbReference>
<keyword evidence="6 7" id="KW-0472">Membrane</keyword>
<comment type="subcellular location">
    <subcellularLocation>
        <location evidence="1">Membrane</location>
        <topology evidence="1">Multi-pass membrane protein</topology>
    </subcellularLocation>
</comment>
<feature type="transmembrane region" description="Helical" evidence="7">
    <location>
        <begin position="276"/>
        <end position="300"/>
    </location>
</feature>
<dbReference type="GO" id="GO:0016020">
    <property type="term" value="C:membrane"/>
    <property type="evidence" value="ECO:0007669"/>
    <property type="project" value="UniProtKB-SubCell"/>
</dbReference>
<evidence type="ECO:0000256" key="7">
    <source>
        <dbReference type="SAM" id="Phobius"/>
    </source>
</evidence>
<dbReference type="Pfam" id="PF13727">
    <property type="entry name" value="CoA_binding_3"/>
    <property type="match status" value="1"/>
</dbReference>
<accession>I3IGI1</accession>
<dbReference type="GO" id="GO:0016780">
    <property type="term" value="F:phosphotransferase activity, for other substituted phosphate groups"/>
    <property type="evidence" value="ECO:0007669"/>
    <property type="project" value="TreeGrafter"/>
</dbReference>
<reference evidence="9 10" key="1">
    <citation type="journal article" date="2012" name="FEBS Lett.">
        <title>Anammox organism KSU-1 expresses a NirK-type copper-containing nitrite reductase instead of a NirS-type with cytochrome cd1.</title>
        <authorList>
            <person name="Hira D."/>
            <person name="Toh H."/>
            <person name="Migita C.T."/>
            <person name="Okubo H."/>
            <person name="Nishiyama T."/>
            <person name="Hattori M."/>
            <person name="Furukawa K."/>
            <person name="Fujii T."/>
        </authorList>
    </citation>
    <scope>NUCLEOTIDE SEQUENCE [LARGE SCALE GENOMIC DNA]</scope>
</reference>
<sequence length="468" mass="53998">MLKEHHAIFRGLMIVLDLCVVFAAFFLGLIVQHQPYHFHLLRTYVVLLPALLIIWGILLYYFGMYSSLRTKPISDVLFIVIESALLGGSLFGSFIFITKMDSVSRLHIAYAFLFAVVFISIEKILIIQFFRYHRRRGMNTRNILIVGTGARAQHFIESINNHPEWGIKISGLVDKDPVKINTVICGHKVIGSFDHITDIIHNHVIDEVLFIVPRSWLNSIERVMFECETEGIKVSVAVDLFELKLSKARYSTVDTLPLLTFESTPDKILHLYIKRLFDIIISSCTIILSAPVFAIAAIAVKATSKGRIFFQQQRCSRNGRKFMVYKFRTMVENAESMLKDLLAYNEMSGPVFKMENDPRLTKVGKFLRKYSIDELPQLWSVLKGDMSLIGPRPPVPEEVGQYEPWQRRRLSMRPGLTCLWQVYGRNKISDFNEWMRLDLNYIDNWSLWLDCKILIRTLPVVLFGIGAR</sequence>
<dbReference type="OrthoDB" id="9766874at2"/>
<feature type="transmembrane region" description="Helical" evidence="7">
    <location>
        <begin position="12"/>
        <end position="31"/>
    </location>
</feature>
<feature type="transmembrane region" description="Helical" evidence="7">
    <location>
        <begin position="109"/>
        <end position="130"/>
    </location>
</feature>
<comment type="caution">
    <text evidence="9">The sequence shown here is derived from an EMBL/GenBank/DDBJ whole genome shotgun (WGS) entry which is preliminary data.</text>
</comment>
<dbReference type="PANTHER" id="PTHR30576">
    <property type="entry name" value="COLANIC BIOSYNTHESIS UDP-GLUCOSE LIPID CARRIER TRANSFERASE"/>
    <property type="match status" value="1"/>
</dbReference>
<dbReference type="NCBIfam" id="TIGR03025">
    <property type="entry name" value="EPS_sugtrans"/>
    <property type="match status" value="1"/>
</dbReference>
<organism evidence="9 10">
    <name type="scientific">Candidatus Jettenia caeni</name>
    <dbReference type="NCBI Taxonomy" id="247490"/>
    <lineage>
        <taxon>Bacteria</taxon>
        <taxon>Pseudomonadati</taxon>
        <taxon>Planctomycetota</taxon>
        <taxon>Candidatus Brocadiia</taxon>
        <taxon>Candidatus Brocadiales</taxon>
        <taxon>Candidatus Brocadiaceae</taxon>
        <taxon>Candidatus Jettenia</taxon>
    </lineage>
</organism>
<evidence type="ECO:0000313" key="10">
    <source>
        <dbReference type="Proteomes" id="UP000002985"/>
    </source>
</evidence>
<dbReference type="InterPro" id="IPR003362">
    <property type="entry name" value="Bact_transf"/>
</dbReference>
<dbReference type="InterPro" id="IPR017475">
    <property type="entry name" value="EPS_sugar_tfrase"/>
</dbReference>
<dbReference type="InterPro" id="IPR036291">
    <property type="entry name" value="NAD(P)-bd_dom_sf"/>
</dbReference>
<evidence type="ECO:0000256" key="3">
    <source>
        <dbReference type="ARBA" id="ARBA00022679"/>
    </source>
</evidence>
<evidence type="ECO:0000313" key="9">
    <source>
        <dbReference type="EMBL" id="GAB60826.1"/>
    </source>
</evidence>
<evidence type="ECO:0000259" key="8">
    <source>
        <dbReference type="Pfam" id="PF02397"/>
    </source>
</evidence>
<dbReference type="STRING" id="247490.KSU1_A0059"/>
<feature type="transmembrane region" description="Helical" evidence="7">
    <location>
        <begin position="76"/>
        <end position="97"/>
    </location>
</feature>
<feature type="transmembrane region" description="Helical" evidence="7">
    <location>
        <begin position="43"/>
        <end position="64"/>
    </location>
</feature>
<keyword evidence="10" id="KW-1185">Reference proteome</keyword>
<dbReference type="SUPFAM" id="SSF51735">
    <property type="entry name" value="NAD(P)-binding Rossmann-fold domains"/>
    <property type="match status" value="1"/>
</dbReference>
<name>I3IGI1_9BACT</name>
<keyword evidence="4 7" id="KW-0812">Transmembrane</keyword>
<gene>
    <name evidence="9" type="ORF">KSU1_A0059</name>
</gene>
<dbReference type="AlphaFoldDB" id="I3IGI1"/>
<dbReference type="EMBL" id="BAFH01000001">
    <property type="protein sequence ID" value="GAB60826.1"/>
    <property type="molecule type" value="Genomic_DNA"/>
</dbReference>
<comment type="similarity">
    <text evidence="2">Belongs to the bacterial sugar transferase family.</text>
</comment>
<evidence type="ECO:0000256" key="5">
    <source>
        <dbReference type="ARBA" id="ARBA00022989"/>
    </source>
</evidence>
<dbReference type="Proteomes" id="UP000002985">
    <property type="component" value="Unassembled WGS sequence"/>
</dbReference>
<keyword evidence="5 7" id="KW-1133">Transmembrane helix</keyword>
<keyword evidence="3 9" id="KW-0808">Transferase</keyword>
<dbReference type="Pfam" id="PF02397">
    <property type="entry name" value="Bac_transf"/>
    <property type="match status" value="1"/>
</dbReference>
<evidence type="ECO:0000256" key="4">
    <source>
        <dbReference type="ARBA" id="ARBA00022692"/>
    </source>
</evidence>
<evidence type="ECO:0000256" key="6">
    <source>
        <dbReference type="ARBA" id="ARBA00023136"/>
    </source>
</evidence>
<dbReference type="Gene3D" id="3.40.50.720">
    <property type="entry name" value="NAD(P)-binding Rossmann-like Domain"/>
    <property type="match status" value="1"/>
</dbReference>
<dbReference type="eggNOG" id="COG2148">
    <property type="taxonomic scope" value="Bacteria"/>
</dbReference>
<protein>
    <submittedName>
        <fullName evidence="9">Putative undecaprenyl-phosphate galactose phosphotransferase</fullName>
    </submittedName>
</protein>